<evidence type="ECO:0000256" key="7">
    <source>
        <dbReference type="SAM" id="SignalP"/>
    </source>
</evidence>
<accession>A0ABV7J434</accession>
<evidence type="ECO:0000256" key="5">
    <source>
        <dbReference type="ARBA" id="ARBA00022801"/>
    </source>
</evidence>
<dbReference type="NCBIfam" id="NF000270">
    <property type="entry name" value="bla_class_D_alt"/>
    <property type="match status" value="1"/>
</dbReference>
<proteinExistence type="inferred from homology"/>
<feature type="domain" description="Penicillin-binding protein transpeptidase" evidence="8">
    <location>
        <begin position="30"/>
        <end position="244"/>
    </location>
</feature>
<evidence type="ECO:0000256" key="3">
    <source>
        <dbReference type="ARBA" id="ARBA00012865"/>
    </source>
</evidence>
<gene>
    <name evidence="9" type="primary">blaOXA</name>
    <name evidence="9" type="ORF">ACFOGH_16495</name>
</gene>
<keyword evidence="4 7" id="KW-0732">Signal</keyword>
<comment type="catalytic activity">
    <reaction evidence="1">
        <text>a beta-lactam + H2O = a substituted beta-amino acid</text>
        <dbReference type="Rhea" id="RHEA:20401"/>
        <dbReference type="ChEBI" id="CHEBI:15377"/>
        <dbReference type="ChEBI" id="CHEBI:35627"/>
        <dbReference type="ChEBI" id="CHEBI:140347"/>
        <dbReference type="EC" id="3.5.2.6"/>
    </reaction>
</comment>
<evidence type="ECO:0000313" key="10">
    <source>
        <dbReference type="Proteomes" id="UP001595547"/>
    </source>
</evidence>
<dbReference type="InterPro" id="IPR050515">
    <property type="entry name" value="Beta-lactam/transpept"/>
</dbReference>
<dbReference type="Pfam" id="PF00905">
    <property type="entry name" value="Transpeptidase"/>
    <property type="match status" value="1"/>
</dbReference>
<comment type="similarity">
    <text evidence="2">Belongs to the class-D beta-lactamase family.</text>
</comment>
<evidence type="ECO:0000256" key="1">
    <source>
        <dbReference type="ARBA" id="ARBA00001526"/>
    </source>
</evidence>
<dbReference type="GO" id="GO:0008800">
    <property type="term" value="F:beta-lactamase activity"/>
    <property type="evidence" value="ECO:0007669"/>
    <property type="project" value="UniProtKB-EC"/>
</dbReference>
<dbReference type="SUPFAM" id="SSF56601">
    <property type="entry name" value="beta-lactamase/transpeptidase-like"/>
    <property type="match status" value="1"/>
</dbReference>
<keyword evidence="6" id="KW-0046">Antibiotic resistance</keyword>
<dbReference type="RefSeq" id="WP_380074257.1">
    <property type="nucleotide sequence ID" value="NZ_JBHRTO010000002.1"/>
</dbReference>
<evidence type="ECO:0000256" key="4">
    <source>
        <dbReference type="ARBA" id="ARBA00022729"/>
    </source>
</evidence>
<organism evidence="9 10">
    <name type="scientific">Cypionkella sinensis</name>
    <dbReference type="NCBI Taxonomy" id="1756043"/>
    <lineage>
        <taxon>Bacteria</taxon>
        <taxon>Pseudomonadati</taxon>
        <taxon>Pseudomonadota</taxon>
        <taxon>Alphaproteobacteria</taxon>
        <taxon>Rhodobacterales</taxon>
        <taxon>Paracoccaceae</taxon>
        <taxon>Cypionkella</taxon>
    </lineage>
</organism>
<name>A0ABV7J434_9RHOB</name>
<evidence type="ECO:0000256" key="2">
    <source>
        <dbReference type="ARBA" id="ARBA00007898"/>
    </source>
</evidence>
<keyword evidence="10" id="KW-1185">Reference proteome</keyword>
<comment type="caution">
    <text evidence="9">The sequence shown here is derived from an EMBL/GenBank/DDBJ whole genome shotgun (WGS) entry which is preliminary data.</text>
</comment>
<dbReference type="EC" id="3.5.2.6" evidence="3"/>
<feature type="signal peptide" evidence="7">
    <location>
        <begin position="1"/>
        <end position="19"/>
    </location>
</feature>
<dbReference type="InterPro" id="IPR001460">
    <property type="entry name" value="PCN-bd_Tpept"/>
</dbReference>
<dbReference type="EMBL" id="JBHRTO010000002">
    <property type="protein sequence ID" value="MFC3182598.1"/>
    <property type="molecule type" value="Genomic_DNA"/>
</dbReference>
<dbReference type="InterPro" id="IPR012338">
    <property type="entry name" value="Beta-lactam/transpept-like"/>
</dbReference>
<evidence type="ECO:0000256" key="6">
    <source>
        <dbReference type="ARBA" id="ARBA00023251"/>
    </source>
</evidence>
<feature type="chain" id="PRO_5046084353" description="beta-lactamase" evidence="7">
    <location>
        <begin position="20"/>
        <end position="268"/>
    </location>
</feature>
<dbReference type="PANTHER" id="PTHR30627:SF6">
    <property type="entry name" value="BETA-LACTAMASE YBXI-RELATED"/>
    <property type="match status" value="1"/>
</dbReference>
<protein>
    <recommendedName>
        <fullName evidence="3">beta-lactamase</fullName>
        <ecNumber evidence="3">3.5.2.6</ecNumber>
    </recommendedName>
</protein>
<keyword evidence="5 9" id="KW-0378">Hydrolase</keyword>
<dbReference type="Gene3D" id="3.40.710.10">
    <property type="entry name" value="DD-peptidase/beta-lactamase superfamily"/>
    <property type="match status" value="1"/>
</dbReference>
<evidence type="ECO:0000313" key="9">
    <source>
        <dbReference type="EMBL" id="MFC3182598.1"/>
    </source>
</evidence>
<reference evidence="10" key="1">
    <citation type="journal article" date="2019" name="Int. J. Syst. Evol. Microbiol.">
        <title>The Global Catalogue of Microorganisms (GCM) 10K type strain sequencing project: providing services to taxonomists for standard genome sequencing and annotation.</title>
        <authorList>
            <consortium name="The Broad Institute Genomics Platform"/>
            <consortium name="The Broad Institute Genome Sequencing Center for Infectious Disease"/>
            <person name="Wu L."/>
            <person name="Ma J."/>
        </authorList>
    </citation>
    <scope>NUCLEOTIDE SEQUENCE [LARGE SCALE GENOMIC DNA]</scope>
    <source>
        <strain evidence="10">KCTC 52039</strain>
    </source>
</reference>
<dbReference type="Proteomes" id="UP001595547">
    <property type="component" value="Unassembled WGS sequence"/>
</dbReference>
<dbReference type="PANTHER" id="PTHR30627">
    <property type="entry name" value="PEPTIDOGLYCAN D,D-TRANSPEPTIDASE"/>
    <property type="match status" value="1"/>
</dbReference>
<sequence length="268" mass="29058">MATLLALGMLLAAPLVATAAPQTICTLILSTETGTVLREEGDCATRVTPASTFKIALAVIGYDAGFLTSATQPVLPYQTGDPKWGGANWMRDTNPTDWMRYSVVWYSQRITQAVGADKLTRYAQAFGYGNADFHGDTGKDNGLKRAWIASSLQISPREQAAFLRALATDALPASPAAMAQARAIVECTPVADWTVCGKTGTAYPRKNDGSFDYARGWGWFVGWGIHTGDNVVFVRLTQARERSEGSPGNMTRDAFLAEWPALIKDLRR</sequence>
<evidence type="ECO:0000259" key="8">
    <source>
        <dbReference type="Pfam" id="PF00905"/>
    </source>
</evidence>